<proteinExistence type="inferred from homology"/>
<evidence type="ECO:0000256" key="3">
    <source>
        <dbReference type="ARBA" id="ARBA00022448"/>
    </source>
</evidence>
<name>A0A6V7QEL3_ANACO</name>
<dbReference type="PANTHER" id="PTHR33541">
    <property type="entry name" value="PROTEIN BIG GRAIN 1-LIKE A-RELATED"/>
    <property type="match status" value="1"/>
</dbReference>
<evidence type="ECO:0000256" key="1">
    <source>
        <dbReference type="ARBA" id="ARBA00004236"/>
    </source>
</evidence>
<dbReference type="EMBL" id="LR862135">
    <property type="protein sequence ID" value="CAD1841256.1"/>
    <property type="molecule type" value="Genomic_DNA"/>
</dbReference>
<keyword evidence="4" id="KW-1003">Cell membrane</keyword>
<keyword evidence="6" id="KW-0927">Auxin signaling pathway</keyword>
<gene>
    <name evidence="8" type="ORF">CB5_LOCUS24467</name>
</gene>
<evidence type="ECO:0000256" key="6">
    <source>
        <dbReference type="ARBA" id="ARBA00023294"/>
    </source>
</evidence>
<reference evidence="8" key="1">
    <citation type="submission" date="2020-07" db="EMBL/GenBank/DDBJ databases">
        <authorList>
            <person name="Lin J."/>
        </authorList>
    </citation>
    <scope>NUCLEOTIDE SEQUENCE</scope>
</reference>
<evidence type="ECO:0000256" key="2">
    <source>
        <dbReference type="ARBA" id="ARBA00010067"/>
    </source>
</evidence>
<dbReference type="AlphaFoldDB" id="A0A6V7QEL3"/>
<evidence type="ECO:0000256" key="7">
    <source>
        <dbReference type="SAM" id="MobiDB-lite"/>
    </source>
</evidence>
<sequence>MSSFVSRKLSPRRNSSFELDVFDAKRYFSTAIDDDASTFVGYPGPARHQKAAAAEKKSFVTSSSAPVKGKGSCDYNKCTTKQPTSPGLRLASFINSLFQQAASKRKPKPSAPNTPTTASQKSRSNEAVYSCVSSGFTAPCLQFNTRSYVHKEKSRLHSDTNQYRKEPEGAAYRPHAKNGIWPWKEDKYVPRGDHGLYGNVYDGDQSVCGGERRWVLSNIHKYRDDHHGYLMKRDWSWVGEPTPRQRKSFKRSTEEVEEYCGEDWESDSSSDLFELQIDNSDLHRHGGSGGLPVFGTTNMKALTRGSAIATVAS</sequence>
<organism evidence="8">
    <name type="scientific">Ananas comosus var. bracteatus</name>
    <name type="common">red pineapple</name>
    <dbReference type="NCBI Taxonomy" id="296719"/>
    <lineage>
        <taxon>Eukaryota</taxon>
        <taxon>Viridiplantae</taxon>
        <taxon>Streptophyta</taxon>
        <taxon>Embryophyta</taxon>
        <taxon>Tracheophyta</taxon>
        <taxon>Spermatophyta</taxon>
        <taxon>Magnoliopsida</taxon>
        <taxon>Liliopsida</taxon>
        <taxon>Poales</taxon>
        <taxon>Bromeliaceae</taxon>
        <taxon>Bromelioideae</taxon>
        <taxon>Ananas</taxon>
    </lineage>
</organism>
<feature type="compositionally biased region" description="Polar residues" evidence="7">
    <location>
        <begin position="111"/>
        <end position="124"/>
    </location>
</feature>
<evidence type="ECO:0000256" key="5">
    <source>
        <dbReference type="ARBA" id="ARBA00023136"/>
    </source>
</evidence>
<dbReference type="GO" id="GO:0009734">
    <property type="term" value="P:auxin-activated signaling pathway"/>
    <property type="evidence" value="ECO:0007669"/>
    <property type="project" value="UniProtKB-KW"/>
</dbReference>
<dbReference type="GO" id="GO:0005886">
    <property type="term" value="C:plasma membrane"/>
    <property type="evidence" value="ECO:0007669"/>
    <property type="project" value="UniProtKB-SubCell"/>
</dbReference>
<comment type="similarity">
    <text evidence="2">Belongs to the BIG GRAIN 1 (BG1) plant protein family.</text>
</comment>
<accession>A0A6V7QEL3</accession>
<keyword evidence="3" id="KW-0813">Transport</keyword>
<evidence type="ECO:0000313" key="8">
    <source>
        <dbReference type="EMBL" id="CAD1841256.1"/>
    </source>
</evidence>
<evidence type="ECO:0000256" key="4">
    <source>
        <dbReference type="ARBA" id="ARBA00022475"/>
    </source>
</evidence>
<feature type="region of interest" description="Disordered" evidence="7">
    <location>
        <begin position="101"/>
        <end position="124"/>
    </location>
</feature>
<protein>
    <recommendedName>
        <fullName evidence="9">Protein BIG GRAIN 1-like E</fullName>
    </recommendedName>
</protein>
<comment type="subcellular location">
    <subcellularLocation>
        <location evidence="1">Cell membrane</location>
    </subcellularLocation>
</comment>
<dbReference type="InterPro" id="IPR039621">
    <property type="entry name" value="BG1-like"/>
</dbReference>
<evidence type="ECO:0008006" key="9">
    <source>
        <dbReference type="Google" id="ProtNLM"/>
    </source>
</evidence>
<keyword evidence="5" id="KW-0472">Membrane</keyword>